<feature type="region of interest" description="Disordered" evidence="1">
    <location>
        <begin position="584"/>
        <end position="637"/>
    </location>
</feature>
<sequence>MTVAYSSQGAVNSVGPGASLTITNAANPGDTVVVWVQTTDASPTAVYDPTGANLPMTRVGTPLLWLTFGFNFYLVPFVLQDAPGGPVNIVITPSASAYIKAKAFNYSGVARVGTVLTTATSTTAGSFTAMSLTVPAAAGALVSQCFAVFATPTLSAYNQTQRWLDDGGGAWNDKMLVGDAPGDTSVLFTAANSSSYWGAAGIVLYGADPPPTATIAITGGTPSLDQQVSPPGATTHITGGTPTVTQADPNAPASAQIVITGATPEVSQKGPPDSATITITGGTPEVSQLSPVSVPPTATLIVGGSIPSRAQSYGPLARVINNLTLGQSSTIQVIGDSTALGYQDAYQSSLFGWPGRMALALGIYYDVNVVVSPFDQFGLGYDPAVTVHTSSRGAQAPTLTVMLGAANGARLVNYRGNTTLLPPSNPDVVIINDGFNEQDTASITSGYLSTIAFVQTQCPGSPIIVTTENATTATSEGGSLPAFSTLFAAMVDTFIPGATLPLSPPLQYSTAVAGVWVLDTKQAGQTAATLSADGLHPVAAGYAEQAQFMLKWLVLSIPQIAADAGLSEPGDAPTQITGGTLELAQEPAGSDSPPSADVVIAGGTPSLDQKLSPPSAPIGITGGTPAESQRSNTDSPGSAALIVRGGTPVVGAGSTTLGLHEQQPVSSEQFFVAWLRPLGRTTIRVNDDTPLPVRRVQQIWGVDDLNLFWTTARVKVHTMCNYSADGDNWEIDAEAEAQRTHDRILYLASHDVSIQLPDGRIASPSYLEVIQVPLWIDYENDQILDKEAEYEIGLDFTSAAP</sequence>
<organism evidence="2 3">
    <name type="scientific">Mycobacterium palustre</name>
    <dbReference type="NCBI Taxonomy" id="153971"/>
    <lineage>
        <taxon>Bacteria</taxon>
        <taxon>Bacillati</taxon>
        <taxon>Actinomycetota</taxon>
        <taxon>Actinomycetes</taxon>
        <taxon>Mycobacteriales</taxon>
        <taxon>Mycobacteriaceae</taxon>
        <taxon>Mycobacterium</taxon>
        <taxon>Mycobacterium simiae complex</taxon>
    </lineage>
</organism>
<comment type="caution">
    <text evidence="2">The sequence shown here is derived from an EMBL/GenBank/DDBJ whole genome shotgun (WGS) entry which is preliminary data.</text>
</comment>
<dbReference type="OrthoDB" id="4966244at2"/>
<dbReference type="Gene3D" id="3.40.50.1110">
    <property type="entry name" value="SGNH hydrolase"/>
    <property type="match status" value="1"/>
</dbReference>
<feature type="region of interest" description="Disordered" evidence="1">
    <location>
        <begin position="225"/>
        <end position="249"/>
    </location>
</feature>
<gene>
    <name evidence="2" type="ORF">AWC19_14170</name>
</gene>
<dbReference type="EMBL" id="LQPJ01000121">
    <property type="protein sequence ID" value="ORW20910.1"/>
    <property type="molecule type" value="Genomic_DNA"/>
</dbReference>
<dbReference type="SUPFAM" id="SSF52266">
    <property type="entry name" value="SGNH hydrolase"/>
    <property type="match status" value="1"/>
</dbReference>
<dbReference type="STRING" id="153971.AWC19_14170"/>
<protein>
    <submittedName>
        <fullName evidence="2">Uncharacterized protein</fullName>
    </submittedName>
</protein>
<keyword evidence="3" id="KW-1185">Reference proteome</keyword>
<reference evidence="2 3" key="1">
    <citation type="submission" date="2016-01" db="EMBL/GenBank/DDBJ databases">
        <title>The new phylogeny of the genus Mycobacterium.</title>
        <authorList>
            <person name="Tarcisio F."/>
            <person name="Conor M."/>
            <person name="Antonella G."/>
            <person name="Elisabetta G."/>
            <person name="Giulia F.S."/>
            <person name="Sara T."/>
            <person name="Anna F."/>
            <person name="Clotilde B."/>
            <person name="Roberto B."/>
            <person name="Veronica D.S."/>
            <person name="Fabio R."/>
            <person name="Monica P."/>
            <person name="Olivier J."/>
            <person name="Enrico T."/>
            <person name="Nicola S."/>
        </authorList>
    </citation>
    <scope>NUCLEOTIDE SEQUENCE [LARGE SCALE GENOMIC DNA]</scope>
    <source>
        <strain evidence="2 3">DSM 44572</strain>
    </source>
</reference>
<dbReference type="Proteomes" id="UP000193529">
    <property type="component" value="Unassembled WGS sequence"/>
</dbReference>
<dbReference type="InterPro" id="IPR036514">
    <property type="entry name" value="SGNH_hydro_sf"/>
</dbReference>
<evidence type="ECO:0000313" key="2">
    <source>
        <dbReference type="EMBL" id="ORW20910.1"/>
    </source>
</evidence>
<dbReference type="AlphaFoldDB" id="A0A1X1ZCD3"/>
<evidence type="ECO:0000313" key="3">
    <source>
        <dbReference type="Proteomes" id="UP000193529"/>
    </source>
</evidence>
<accession>A0A1X1ZCD3</accession>
<proteinExistence type="predicted"/>
<evidence type="ECO:0000256" key="1">
    <source>
        <dbReference type="SAM" id="MobiDB-lite"/>
    </source>
</evidence>
<dbReference type="RefSeq" id="WP_085079634.1">
    <property type="nucleotide sequence ID" value="NZ_JACKRZ010000129.1"/>
</dbReference>
<feature type="compositionally biased region" description="Low complexity" evidence="1">
    <location>
        <begin position="230"/>
        <end position="245"/>
    </location>
</feature>
<name>A0A1X1ZCD3_9MYCO</name>
<feature type="compositionally biased region" description="Polar residues" evidence="1">
    <location>
        <begin position="626"/>
        <end position="636"/>
    </location>
</feature>